<accession>A8FA84</accession>
<organism evidence="1 2">
    <name type="scientific">Bacillus pumilus (strain SAFR-032)</name>
    <dbReference type="NCBI Taxonomy" id="315750"/>
    <lineage>
        <taxon>Bacteria</taxon>
        <taxon>Bacillati</taxon>
        <taxon>Bacillota</taxon>
        <taxon>Bacilli</taxon>
        <taxon>Bacillales</taxon>
        <taxon>Bacillaceae</taxon>
        <taxon>Bacillus</taxon>
    </lineage>
</organism>
<dbReference type="STRING" id="315750.BPUM_0456"/>
<proteinExistence type="predicted"/>
<reference evidence="1 2" key="3">
    <citation type="journal article" date="2013" name="PLoS ONE">
        <title>Candidate genes that may be responsible for the unusual resistances exhibited by Bacillus pumilus SAFR-032 spores.</title>
        <authorList>
            <person name="Tirumalai M.R."/>
            <person name="Rastogi R."/>
            <person name="Zamani N."/>
            <person name="O'Bryant Williams E."/>
            <person name="Allen S."/>
            <person name="Diouf F."/>
            <person name="Kwende S."/>
            <person name="Weinstock G.M."/>
            <person name="Venkateswaran K.J."/>
            <person name="Fox G.E."/>
        </authorList>
    </citation>
    <scope>NUCLEOTIDE SEQUENCE [LARGE SCALE GENOMIC DNA]</scope>
    <source>
        <strain evidence="1 2">SAFR-032</strain>
    </source>
</reference>
<keyword evidence="2" id="KW-1185">Reference proteome</keyword>
<evidence type="ECO:0000313" key="2">
    <source>
        <dbReference type="Proteomes" id="UP000001355"/>
    </source>
</evidence>
<dbReference type="Proteomes" id="UP000001355">
    <property type="component" value="Chromosome"/>
</dbReference>
<dbReference type="EMBL" id="CP000813">
    <property type="protein sequence ID" value="ABV61151.1"/>
    <property type="molecule type" value="Genomic_DNA"/>
</dbReference>
<dbReference type="HOGENOM" id="CLU_3058637_0_0_9"/>
<dbReference type="AlphaFoldDB" id="A8FA84"/>
<reference evidence="1 2" key="2">
    <citation type="journal article" date="2013" name="Extremophiles">
        <title>An ICEBs1-like element may be associated with the extreme radiation and desiccation resistance of Bacillus pumilus SAFR-032 spores.</title>
        <authorList>
            <person name="Tirumalai M.R."/>
            <person name="Fox G.E."/>
        </authorList>
    </citation>
    <scope>NUCLEOTIDE SEQUENCE [LARGE SCALE GENOMIC DNA]</scope>
    <source>
        <strain evidence="1 2">SAFR-032</strain>
    </source>
</reference>
<evidence type="ECO:0000313" key="1">
    <source>
        <dbReference type="EMBL" id="ABV61151.1"/>
    </source>
</evidence>
<protein>
    <submittedName>
        <fullName evidence="1">Uncharacterized protein</fullName>
    </submittedName>
</protein>
<gene>
    <name evidence="1" type="ordered locus">BPUM_0456</name>
</gene>
<dbReference type="KEGG" id="bpu:BPUM_0456"/>
<name>A8FA84_BACP2</name>
<sequence length="53" mass="6116">MEVQVLSAASKKPKVVDLWFFCVFNVIEPLFMTVYDDAKFSGTKNIAKIVRKY</sequence>
<reference evidence="1 2" key="1">
    <citation type="journal article" date="2007" name="PLoS ONE">
        <title>Paradoxical DNA repair and peroxide resistance gene conservation in Bacillus pumilus SAFR-032.</title>
        <authorList>
            <person name="Gioia J."/>
            <person name="Yerrapragada S."/>
            <person name="Qin X."/>
            <person name="Jiang H."/>
            <person name="Igboeli O.C."/>
            <person name="Muzny D."/>
            <person name="Dugan-Rocha S."/>
            <person name="Ding Y."/>
            <person name="Hawes A."/>
            <person name="Liu W."/>
            <person name="Perez L."/>
            <person name="Kovar C."/>
            <person name="Dinh H."/>
            <person name="Lee S."/>
            <person name="Nazareth L."/>
            <person name="Blyth P."/>
            <person name="Holder M."/>
            <person name="Buhay C."/>
            <person name="Tirumalai M.R."/>
            <person name="Liu Y."/>
            <person name="Dasgupta I."/>
            <person name="Bokhetache L."/>
            <person name="Fujita M."/>
            <person name="Karouia F."/>
            <person name="Eswara Moorthy P."/>
            <person name="Siefert J."/>
            <person name="Uzman A."/>
            <person name="Buzumbo P."/>
            <person name="Verma A."/>
            <person name="Zwiya H."/>
            <person name="McWilliams B.D."/>
            <person name="Olowu A."/>
            <person name="Clinkenbeard K.D."/>
            <person name="Newcombe D."/>
            <person name="Golebiewski L."/>
            <person name="Petrosino J.F."/>
            <person name="Nicholson W.L."/>
            <person name="Fox G.E."/>
            <person name="Venkateswaran K."/>
            <person name="Highlander S.K."/>
            <person name="Weinstock G.M."/>
        </authorList>
    </citation>
    <scope>NUCLEOTIDE SEQUENCE [LARGE SCALE GENOMIC DNA]</scope>
    <source>
        <strain evidence="1 2">SAFR-032</strain>
    </source>
</reference>